<evidence type="ECO:0000313" key="1">
    <source>
        <dbReference type="EMBL" id="GBM39795.1"/>
    </source>
</evidence>
<dbReference type="Gene3D" id="3.30.2350.10">
    <property type="entry name" value="Pseudouridine synthase"/>
    <property type="match status" value="1"/>
</dbReference>
<dbReference type="GO" id="GO:0009982">
    <property type="term" value="F:pseudouridine synthase activity"/>
    <property type="evidence" value="ECO:0007669"/>
    <property type="project" value="InterPro"/>
</dbReference>
<sequence length="54" mass="5938">MVLHPVLPKDIPYQNHSKSGKRAVTHYKVIAESGNAALVEAKPETGLSYFFILA</sequence>
<accession>A0A4Y2FHB2</accession>
<dbReference type="GO" id="GO:0003723">
    <property type="term" value="F:RNA binding"/>
    <property type="evidence" value="ECO:0007669"/>
    <property type="project" value="InterPro"/>
</dbReference>
<organism evidence="1 2">
    <name type="scientific">Araneus ventricosus</name>
    <name type="common">Orbweaver spider</name>
    <name type="synonym">Epeira ventricosa</name>
    <dbReference type="NCBI Taxonomy" id="182803"/>
    <lineage>
        <taxon>Eukaryota</taxon>
        <taxon>Metazoa</taxon>
        <taxon>Ecdysozoa</taxon>
        <taxon>Arthropoda</taxon>
        <taxon>Chelicerata</taxon>
        <taxon>Arachnida</taxon>
        <taxon>Araneae</taxon>
        <taxon>Araneomorphae</taxon>
        <taxon>Entelegynae</taxon>
        <taxon>Araneoidea</taxon>
        <taxon>Araneidae</taxon>
        <taxon>Araneus</taxon>
    </lineage>
</organism>
<proteinExistence type="predicted"/>
<dbReference type="InterPro" id="IPR020103">
    <property type="entry name" value="PsdUridine_synth_cat_dom_sf"/>
</dbReference>
<dbReference type="SUPFAM" id="SSF55120">
    <property type="entry name" value="Pseudouridine synthase"/>
    <property type="match status" value="1"/>
</dbReference>
<evidence type="ECO:0000313" key="2">
    <source>
        <dbReference type="Proteomes" id="UP000499080"/>
    </source>
</evidence>
<protein>
    <submittedName>
        <fullName evidence="1">Uncharacterized protein</fullName>
    </submittedName>
</protein>
<keyword evidence="2" id="KW-1185">Reference proteome</keyword>
<reference evidence="1 2" key="1">
    <citation type="journal article" date="2019" name="Sci. Rep.">
        <title>Orb-weaving spider Araneus ventricosus genome elucidates the spidroin gene catalogue.</title>
        <authorList>
            <person name="Kono N."/>
            <person name="Nakamura H."/>
            <person name="Ohtoshi R."/>
            <person name="Moran D.A.P."/>
            <person name="Shinohara A."/>
            <person name="Yoshida Y."/>
            <person name="Fujiwara M."/>
            <person name="Mori M."/>
            <person name="Tomita M."/>
            <person name="Arakawa K."/>
        </authorList>
    </citation>
    <scope>NUCLEOTIDE SEQUENCE [LARGE SCALE GENOMIC DNA]</scope>
</reference>
<dbReference type="Proteomes" id="UP000499080">
    <property type="component" value="Unassembled WGS sequence"/>
</dbReference>
<dbReference type="EMBL" id="BGPR01173707">
    <property type="protein sequence ID" value="GBM39795.1"/>
    <property type="molecule type" value="Genomic_DNA"/>
</dbReference>
<name>A0A4Y2FHB2_ARAVE</name>
<dbReference type="GO" id="GO:0001522">
    <property type="term" value="P:pseudouridine synthesis"/>
    <property type="evidence" value="ECO:0007669"/>
    <property type="project" value="InterPro"/>
</dbReference>
<comment type="caution">
    <text evidence="1">The sequence shown here is derived from an EMBL/GenBank/DDBJ whole genome shotgun (WGS) entry which is preliminary data.</text>
</comment>
<dbReference type="AlphaFoldDB" id="A0A4Y2FHB2"/>
<gene>
    <name evidence="1" type="ORF">AVEN_63813_1</name>
</gene>